<sequence length="376" mass="43067">MRFPKNPFKFGTVVQGDFFTNRTAEIQEFSSILNSENHLILIGPRRFGKTSLIRTITAQSGRPVVYLDALMLTSAEDFSVQFLNKLFRLYPFERIKNMVKQFRLTPTLSMNPLSGEVEVSFSGSKSEATENYVLEDALNLAEKLSRPDRKLIVVIDEFQEVMNFGSGFDRQLRSVIQHHQNINYVLTGSQESLMRSLFEQKKAPFYHFGMLRYLGKIPHDEFLEYLSSRFSTLQTEAQVLAEAILQITGAHPYYTQQLAWQCWEVLRLRREEGLATLPDEVATEAAEKLTIVHDLDFDRLWNGMGTTDRKLLTRLSEGPIEALNSMLLTQTGLSAVSTAHSALKRLSESGIVIKSNSGYFIDDPFFSRWIQRKRRA</sequence>
<dbReference type="EMBL" id="CP027806">
    <property type="protein sequence ID" value="AXI99428.1"/>
    <property type="molecule type" value="Genomic_DNA"/>
</dbReference>
<organism evidence="2 3">
    <name type="scientific">Cyclonatronum proteinivorum</name>
    <dbReference type="NCBI Taxonomy" id="1457365"/>
    <lineage>
        <taxon>Bacteria</taxon>
        <taxon>Pseudomonadati</taxon>
        <taxon>Balneolota</taxon>
        <taxon>Balneolia</taxon>
        <taxon>Balneolales</taxon>
        <taxon>Cyclonatronaceae</taxon>
        <taxon>Cyclonatronum</taxon>
    </lineage>
</organism>
<evidence type="ECO:0000313" key="2">
    <source>
        <dbReference type="EMBL" id="AXI99428.1"/>
    </source>
</evidence>
<gene>
    <name evidence="2" type="ORF">CYPRO_0141</name>
</gene>
<dbReference type="InterPro" id="IPR011579">
    <property type="entry name" value="ATPase_dom"/>
</dbReference>
<dbReference type="KEGG" id="cprv:CYPRO_0141"/>
<dbReference type="RefSeq" id="WP_114982670.1">
    <property type="nucleotide sequence ID" value="NZ_CP027806.1"/>
</dbReference>
<evidence type="ECO:0000259" key="1">
    <source>
        <dbReference type="Pfam" id="PF01637"/>
    </source>
</evidence>
<keyword evidence="3" id="KW-1185">Reference proteome</keyword>
<dbReference type="PANTHER" id="PTHR34301">
    <property type="entry name" value="DNA-BINDING PROTEIN-RELATED"/>
    <property type="match status" value="1"/>
</dbReference>
<dbReference type="PANTHER" id="PTHR34301:SF8">
    <property type="entry name" value="ATPASE DOMAIN-CONTAINING PROTEIN"/>
    <property type="match status" value="1"/>
</dbReference>
<dbReference type="AlphaFoldDB" id="A0A345UG27"/>
<dbReference type="Proteomes" id="UP000254808">
    <property type="component" value="Chromosome"/>
</dbReference>
<proteinExistence type="predicted"/>
<dbReference type="SUPFAM" id="SSF52540">
    <property type="entry name" value="P-loop containing nucleoside triphosphate hydrolases"/>
    <property type="match status" value="1"/>
</dbReference>
<feature type="domain" description="ATPase" evidence="1">
    <location>
        <begin position="19"/>
        <end position="254"/>
    </location>
</feature>
<dbReference type="GO" id="GO:0005524">
    <property type="term" value="F:ATP binding"/>
    <property type="evidence" value="ECO:0007669"/>
    <property type="project" value="InterPro"/>
</dbReference>
<dbReference type="InterPro" id="IPR027417">
    <property type="entry name" value="P-loop_NTPase"/>
</dbReference>
<protein>
    <submittedName>
        <fullName evidence="2">ATPase</fullName>
    </submittedName>
</protein>
<dbReference type="Gene3D" id="3.40.50.300">
    <property type="entry name" value="P-loop containing nucleotide triphosphate hydrolases"/>
    <property type="match status" value="1"/>
</dbReference>
<evidence type="ECO:0000313" key="3">
    <source>
        <dbReference type="Proteomes" id="UP000254808"/>
    </source>
</evidence>
<dbReference type="Pfam" id="PF01637">
    <property type="entry name" value="ATPase_2"/>
    <property type="match status" value="1"/>
</dbReference>
<accession>A0A345UG27</accession>
<name>A0A345UG27_9BACT</name>
<dbReference type="OrthoDB" id="9805535at2"/>
<reference evidence="2 3" key="1">
    <citation type="submission" date="2018-03" db="EMBL/GenBank/DDBJ databases">
        <title>Phenotypic and genomic properties of Cyclonatronum proteinivorum gen. nov., sp. nov., a haloalkaliphilic bacteroidete from soda lakes possessing Na+-translocating rhodopsin.</title>
        <authorList>
            <person name="Toshchakov S.V."/>
            <person name="Korzhenkov A."/>
            <person name="Samarov N.I."/>
            <person name="Kublanov I.V."/>
            <person name="Muntyan M.S."/>
            <person name="Sorokin D.Y."/>
        </authorList>
    </citation>
    <scope>NUCLEOTIDE SEQUENCE [LARGE SCALE GENOMIC DNA]</scope>
    <source>
        <strain evidence="2 3">Omega</strain>
    </source>
</reference>